<feature type="chain" id="PRO_5012756637" description="Amidophosphoribosyltransferase" evidence="2">
    <location>
        <begin position="21"/>
        <end position="145"/>
    </location>
</feature>
<dbReference type="STRING" id="1293891.TMES_09215"/>
<feature type="transmembrane region" description="Helical" evidence="1">
    <location>
        <begin position="96"/>
        <end position="116"/>
    </location>
</feature>
<dbReference type="RefSeq" id="WP_085581732.1">
    <property type="nucleotide sequence ID" value="NZ_JFKA01000003.1"/>
</dbReference>
<name>A0A1Y2L1C2_9PROT</name>
<reference evidence="3 4" key="1">
    <citation type="submission" date="2014-03" db="EMBL/GenBank/DDBJ databases">
        <title>The draft genome sequence of Thalassospira mesophila JCM 18969.</title>
        <authorList>
            <person name="Lai Q."/>
            <person name="Shao Z."/>
        </authorList>
    </citation>
    <scope>NUCLEOTIDE SEQUENCE [LARGE SCALE GENOMIC DNA]</scope>
    <source>
        <strain evidence="3 4">JCM 18969</strain>
    </source>
</reference>
<proteinExistence type="predicted"/>
<dbReference type="Proteomes" id="UP000193391">
    <property type="component" value="Unassembled WGS sequence"/>
</dbReference>
<feature type="signal peptide" evidence="2">
    <location>
        <begin position="1"/>
        <end position="20"/>
    </location>
</feature>
<keyword evidence="1" id="KW-0472">Membrane</keyword>
<keyword evidence="1" id="KW-0812">Transmembrane</keyword>
<feature type="transmembrane region" description="Helical" evidence="1">
    <location>
        <begin position="68"/>
        <end position="90"/>
    </location>
</feature>
<feature type="transmembrane region" description="Helical" evidence="1">
    <location>
        <begin position="36"/>
        <end position="56"/>
    </location>
</feature>
<comment type="caution">
    <text evidence="3">The sequence shown here is derived from an EMBL/GenBank/DDBJ whole genome shotgun (WGS) entry which is preliminary data.</text>
</comment>
<evidence type="ECO:0000313" key="3">
    <source>
        <dbReference type="EMBL" id="OSQ38905.1"/>
    </source>
</evidence>
<gene>
    <name evidence="3" type="ORF">TMES_09215</name>
</gene>
<evidence type="ECO:0008006" key="5">
    <source>
        <dbReference type="Google" id="ProtNLM"/>
    </source>
</evidence>
<dbReference type="PANTHER" id="PTHR34821:SF2">
    <property type="entry name" value="INNER MEMBRANE PROTEIN YDCZ"/>
    <property type="match status" value="1"/>
</dbReference>
<dbReference type="GO" id="GO:0005886">
    <property type="term" value="C:plasma membrane"/>
    <property type="evidence" value="ECO:0007669"/>
    <property type="project" value="TreeGrafter"/>
</dbReference>
<evidence type="ECO:0000313" key="4">
    <source>
        <dbReference type="Proteomes" id="UP000193391"/>
    </source>
</evidence>
<dbReference type="AlphaFoldDB" id="A0A1Y2L1C2"/>
<sequence length="145" mass="15085">MYLFYSALALCAGVMLPVQAAMNARLAKLMGSSLWAASFSGFMLTIILALGGFMSLGSLPRMTGAAHVPWWAWVGGVCGCVVLSATTIVAPKIGTSTMIALLVSGQVVCSLLIDSFGVLGMAAHPFDVRRACAAGLLLLATYLLR</sequence>
<dbReference type="Pfam" id="PF04657">
    <property type="entry name" value="DMT_YdcZ"/>
    <property type="match status" value="1"/>
</dbReference>
<organism evidence="3 4">
    <name type="scientific">Thalassospira mesophila</name>
    <dbReference type="NCBI Taxonomy" id="1293891"/>
    <lineage>
        <taxon>Bacteria</taxon>
        <taxon>Pseudomonadati</taxon>
        <taxon>Pseudomonadota</taxon>
        <taxon>Alphaproteobacteria</taxon>
        <taxon>Rhodospirillales</taxon>
        <taxon>Thalassospiraceae</taxon>
        <taxon>Thalassospira</taxon>
    </lineage>
</organism>
<keyword evidence="1" id="KW-1133">Transmembrane helix</keyword>
<protein>
    <recommendedName>
        <fullName evidence="5">Amidophosphoribosyltransferase</fullName>
    </recommendedName>
</protein>
<keyword evidence="2" id="KW-0732">Signal</keyword>
<evidence type="ECO:0000256" key="1">
    <source>
        <dbReference type="SAM" id="Phobius"/>
    </source>
</evidence>
<evidence type="ECO:0000256" key="2">
    <source>
        <dbReference type="SAM" id="SignalP"/>
    </source>
</evidence>
<accession>A0A1Y2L1C2</accession>
<dbReference type="PANTHER" id="PTHR34821">
    <property type="entry name" value="INNER MEMBRANE PROTEIN YDCZ"/>
    <property type="match status" value="1"/>
</dbReference>
<dbReference type="EMBL" id="JFKA01000003">
    <property type="protein sequence ID" value="OSQ38905.1"/>
    <property type="molecule type" value="Genomic_DNA"/>
</dbReference>
<dbReference type="InterPro" id="IPR006750">
    <property type="entry name" value="YdcZ"/>
</dbReference>
<keyword evidence="4" id="KW-1185">Reference proteome</keyword>
<dbReference type="OrthoDB" id="370053at2"/>